<gene>
    <name evidence="2" type="ORF">AS592_07170</name>
</gene>
<dbReference type="OrthoDB" id="8687660at2"/>
<evidence type="ECO:0000313" key="2">
    <source>
        <dbReference type="EMBL" id="KYJ86575.1"/>
    </source>
</evidence>
<keyword evidence="3" id="KW-1185">Reference proteome</keyword>
<keyword evidence="1" id="KW-1277">Toxin-antitoxin system</keyword>
<dbReference type="InterPro" id="IPR009956">
    <property type="entry name" value="Post-segregation_anti-tox_CcdA"/>
</dbReference>
<dbReference type="Proteomes" id="UP000075359">
    <property type="component" value="Unassembled WGS sequence"/>
</dbReference>
<proteinExistence type="predicted"/>
<dbReference type="Pfam" id="PF07362">
    <property type="entry name" value="CcdA"/>
    <property type="match status" value="1"/>
</dbReference>
<evidence type="ECO:0000256" key="1">
    <source>
        <dbReference type="ARBA" id="ARBA00022649"/>
    </source>
</evidence>
<sequence>MSHIYSTDAPKKATNLSVNSDLLRQAKEYGINLSATFEKSLEEMVRKEKEKRWLEENKEAIDAYNERIKKYGTIGQRMGRFRGTV</sequence>
<accession>A0A151CGB1</accession>
<protein>
    <submittedName>
        <fullName evidence="2">Acetoacetyl-CoA synthase</fullName>
    </submittedName>
</protein>
<organism evidence="2 3">
    <name type="scientific">Sulfurovum riftiae</name>
    <dbReference type="NCBI Taxonomy" id="1630136"/>
    <lineage>
        <taxon>Bacteria</taxon>
        <taxon>Pseudomonadati</taxon>
        <taxon>Campylobacterota</taxon>
        <taxon>Epsilonproteobacteria</taxon>
        <taxon>Campylobacterales</taxon>
        <taxon>Sulfurovaceae</taxon>
        <taxon>Sulfurovum</taxon>
    </lineage>
</organism>
<evidence type="ECO:0000313" key="3">
    <source>
        <dbReference type="Proteomes" id="UP000075359"/>
    </source>
</evidence>
<name>A0A151CGB1_9BACT</name>
<dbReference type="EMBL" id="LNKT01000023">
    <property type="protein sequence ID" value="KYJ86575.1"/>
    <property type="molecule type" value="Genomic_DNA"/>
</dbReference>
<reference evidence="2 3" key="1">
    <citation type="submission" date="2015-11" db="EMBL/GenBank/DDBJ databases">
        <title>Draft genome of Sulfurovum riftiae 1812E, a member of the Epsilonproteobacteria isolated from the tube of the deep-sea hydrothermal vent tubewom Riftia pachyptila.</title>
        <authorList>
            <person name="Vetriani C."/>
            <person name="Giovannelli D."/>
        </authorList>
    </citation>
    <scope>NUCLEOTIDE SEQUENCE [LARGE SCALE GENOMIC DNA]</scope>
    <source>
        <strain evidence="2 3">1812E</strain>
    </source>
</reference>
<dbReference type="AlphaFoldDB" id="A0A151CGB1"/>
<dbReference type="STRING" id="1630136.AS592_07170"/>
<comment type="caution">
    <text evidence="2">The sequence shown here is derived from an EMBL/GenBank/DDBJ whole genome shotgun (WGS) entry which is preliminary data.</text>
</comment>
<dbReference type="RefSeq" id="WP_067330912.1">
    <property type="nucleotide sequence ID" value="NZ_LNKT01000023.1"/>
</dbReference>